<name>A0A1E3UN18_9FIRM</name>
<dbReference type="Proteomes" id="UP000094271">
    <property type="component" value="Unassembled WGS sequence"/>
</dbReference>
<evidence type="ECO:0000313" key="2">
    <source>
        <dbReference type="EMBL" id="ODR45689.1"/>
    </source>
</evidence>
<dbReference type="InterPro" id="IPR016181">
    <property type="entry name" value="Acyl_CoA_acyltransferase"/>
</dbReference>
<proteinExistence type="predicted"/>
<evidence type="ECO:0000313" key="5">
    <source>
        <dbReference type="Proteomes" id="UP000094869"/>
    </source>
</evidence>
<accession>A0A1E3UN18</accession>
<dbReference type="SUPFAM" id="SSF55729">
    <property type="entry name" value="Acyl-CoA N-acyltransferases (Nat)"/>
    <property type="match status" value="1"/>
</dbReference>
<gene>
    <name evidence="3" type="ORF">BEI59_03950</name>
    <name evidence="2" type="ORF">BEI63_28290</name>
</gene>
<dbReference type="EMBL" id="MEHD01000051">
    <property type="protein sequence ID" value="ODR45689.1"/>
    <property type="molecule type" value="Genomic_DNA"/>
</dbReference>
<dbReference type="OrthoDB" id="9794566at2"/>
<dbReference type="GO" id="GO:0016747">
    <property type="term" value="F:acyltransferase activity, transferring groups other than amino-acyl groups"/>
    <property type="evidence" value="ECO:0007669"/>
    <property type="project" value="InterPro"/>
</dbReference>
<dbReference type="AlphaFoldDB" id="A0A1E3UN18"/>
<dbReference type="PROSITE" id="PS51186">
    <property type="entry name" value="GNAT"/>
    <property type="match status" value="1"/>
</dbReference>
<feature type="domain" description="N-acetyltransferase" evidence="1">
    <location>
        <begin position="125"/>
        <end position="257"/>
    </location>
</feature>
<sequence length="257" mass="29111">MFQAIATNYYNYYKSFAQSGIIKLHEGAVSWIIPCKGEKGPSIAFRIRLNEENAETELKTLIQGIRKGEVPRLWIVTPDVSPDNIINLMEKKGFKNLSDNSSEPEPAMALHKQDFIPYREDSSRITCQKISTKEDFISWIDVVNTALHGWNMIDAEHYFSWVKSDNIKIYSAKINGITVSTCATIQNGNTASLEFVSTLEQYRRRKASALLCSCAINDLLKNGVEIVTLSACGESVYLYEGLGFKKYFNNIIMKYDC</sequence>
<organism evidence="3 4">
    <name type="scientific">Eisenbergiella tayi</name>
    <dbReference type="NCBI Taxonomy" id="1432052"/>
    <lineage>
        <taxon>Bacteria</taxon>
        <taxon>Bacillati</taxon>
        <taxon>Bacillota</taxon>
        <taxon>Clostridia</taxon>
        <taxon>Lachnospirales</taxon>
        <taxon>Lachnospiraceae</taxon>
        <taxon>Eisenbergiella</taxon>
    </lineage>
</organism>
<dbReference type="InterPro" id="IPR000182">
    <property type="entry name" value="GNAT_dom"/>
</dbReference>
<reference evidence="2 5" key="1">
    <citation type="submission" date="2016-08" db="EMBL/GenBank/DDBJ databases">
        <title>Characterization of Isolates of Eisenbergiella tayi Derived from Blood Cultures, Using Whole Genome Sequencing.</title>
        <authorList>
            <person name="Bernier A.-M."/>
            <person name="Burdz T."/>
            <person name="Wiebe D."/>
            <person name="Bernard K."/>
        </authorList>
    </citation>
    <scope>NUCLEOTIDE SEQUENCE [LARGE SCALE GENOMIC DNA]</scope>
    <source>
        <strain evidence="2 5">NML120146</strain>
    </source>
</reference>
<dbReference type="RefSeq" id="WP_069409063.1">
    <property type="nucleotide sequence ID" value="NZ_DBFYTW010000090.1"/>
</dbReference>
<dbReference type="Gene3D" id="3.40.630.30">
    <property type="match status" value="1"/>
</dbReference>
<reference evidence="3 4" key="2">
    <citation type="submission" date="2016-08" db="EMBL/GenBank/DDBJ databases">
        <authorList>
            <person name="Seilhamer J.J."/>
        </authorList>
    </citation>
    <scope>NUCLEOTIDE SEQUENCE [LARGE SCALE GENOMIC DNA]</scope>
    <source>
        <strain evidence="3 4">NML150140-1</strain>
    </source>
</reference>
<keyword evidence="5" id="KW-1185">Reference proteome</keyword>
<protein>
    <recommendedName>
        <fullName evidence="1">N-acetyltransferase domain-containing protein</fullName>
    </recommendedName>
</protein>
<dbReference type="Proteomes" id="UP000094869">
    <property type="component" value="Unassembled WGS sequence"/>
</dbReference>
<evidence type="ECO:0000313" key="3">
    <source>
        <dbReference type="EMBL" id="ODR55082.1"/>
    </source>
</evidence>
<comment type="caution">
    <text evidence="3">The sequence shown here is derived from an EMBL/GenBank/DDBJ whole genome shotgun (WGS) entry which is preliminary data.</text>
</comment>
<evidence type="ECO:0000259" key="1">
    <source>
        <dbReference type="PROSITE" id="PS51186"/>
    </source>
</evidence>
<evidence type="ECO:0000313" key="4">
    <source>
        <dbReference type="Proteomes" id="UP000094271"/>
    </source>
</evidence>
<dbReference type="EMBL" id="MEHA01000002">
    <property type="protein sequence ID" value="ODR55082.1"/>
    <property type="molecule type" value="Genomic_DNA"/>
</dbReference>